<keyword evidence="2" id="KW-1185">Reference proteome</keyword>
<evidence type="ECO:0000313" key="2">
    <source>
        <dbReference type="Proteomes" id="UP001362999"/>
    </source>
</evidence>
<dbReference type="EMBL" id="JAWWNJ010000212">
    <property type="protein sequence ID" value="KAK6971420.1"/>
    <property type="molecule type" value="Genomic_DNA"/>
</dbReference>
<organism evidence="1 2">
    <name type="scientific">Favolaschia claudopus</name>
    <dbReference type="NCBI Taxonomy" id="2862362"/>
    <lineage>
        <taxon>Eukaryota</taxon>
        <taxon>Fungi</taxon>
        <taxon>Dikarya</taxon>
        <taxon>Basidiomycota</taxon>
        <taxon>Agaricomycotina</taxon>
        <taxon>Agaricomycetes</taxon>
        <taxon>Agaricomycetidae</taxon>
        <taxon>Agaricales</taxon>
        <taxon>Marasmiineae</taxon>
        <taxon>Mycenaceae</taxon>
        <taxon>Favolaschia</taxon>
    </lineage>
</organism>
<comment type="caution">
    <text evidence="1">The sequence shown here is derived from an EMBL/GenBank/DDBJ whole genome shotgun (WGS) entry which is preliminary data.</text>
</comment>
<proteinExistence type="predicted"/>
<sequence length="133" mass="14493">MFMKQQGCLDLLAKMMVSTKRLREQSACNPGAGFAKSLDGFLDMDGPADAFTEHIESYIDSMVSDRAIMHSFDAACGRLYCPLGVAELLTVLGTGGKATLLPRVSHLGPWPFAVDCSHCREHELAEHLGQVHI</sequence>
<gene>
    <name evidence="1" type="ORF">R3P38DRAFT_3242383</name>
</gene>
<accession>A0AAV9Z4I8</accession>
<evidence type="ECO:0008006" key="3">
    <source>
        <dbReference type="Google" id="ProtNLM"/>
    </source>
</evidence>
<name>A0AAV9Z4I8_9AGAR</name>
<dbReference type="Proteomes" id="UP001362999">
    <property type="component" value="Unassembled WGS sequence"/>
</dbReference>
<protein>
    <recommendedName>
        <fullName evidence="3">C2H2-type domain-containing protein</fullName>
    </recommendedName>
</protein>
<reference evidence="1 2" key="1">
    <citation type="journal article" date="2024" name="J Genomics">
        <title>Draft genome sequencing and assembly of Favolaschia claudopus CIRM-BRFM 2984 isolated from oak limbs.</title>
        <authorList>
            <person name="Navarro D."/>
            <person name="Drula E."/>
            <person name="Chaduli D."/>
            <person name="Cazenave R."/>
            <person name="Ahrendt S."/>
            <person name="Wang J."/>
            <person name="Lipzen A."/>
            <person name="Daum C."/>
            <person name="Barry K."/>
            <person name="Grigoriev I.V."/>
            <person name="Favel A."/>
            <person name="Rosso M.N."/>
            <person name="Martin F."/>
        </authorList>
    </citation>
    <scope>NUCLEOTIDE SEQUENCE [LARGE SCALE GENOMIC DNA]</scope>
    <source>
        <strain evidence="1 2">CIRM-BRFM 2984</strain>
    </source>
</reference>
<dbReference type="AlphaFoldDB" id="A0AAV9Z4I8"/>
<evidence type="ECO:0000313" key="1">
    <source>
        <dbReference type="EMBL" id="KAK6971420.1"/>
    </source>
</evidence>